<dbReference type="KEGG" id="egl:EGR_09786"/>
<accession>W6UPL0</accession>
<reference evidence="1 2" key="1">
    <citation type="journal article" date="2013" name="Nat. Genet.">
        <title>The genome of the hydatid tapeworm Echinococcus granulosus.</title>
        <authorList>
            <person name="Zheng H."/>
            <person name="Zhang W."/>
            <person name="Zhang L."/>
            <person name="Zhang Z."/>
            <person name="Li J."/>
            <person name="Lu G."/>
            <person name="Zhu Y."/>
            <person name="Wang Y."/>
            <person name="Huang Y."/>
            <person name="Liu J."/>
            <person name="Kang H."/>
            <person name="Chen J."/>
            <person name="Wang L."/>
            <person name="Chen A."/>
            <person name="Yu S."/>
            <person name="Gao Z."/>
            <person name="Jin L."/>
            <person name="Gu W."/>
            <person name="Wang Z."/>
            <person name="Zhao L."/>
            <person name="Shi B."/>
            <person name="Wen H."/>
            <person name="Lin R."/>
            <person name="Jones M.K."/>
            <person name="Brejova B."/>
            <person name="Vinar T."/>
            <person name="Zhao G."/>
            <person name="McManus D.P."/>
            <person name="Chen Z."/>
            <person name="Zhou Y."/>
            <person name="Wang S."/>
        </authorList>
    </citation>
    <scope>NUCLEOTIDE SEQUENCE [LARGE SCALE GENOMIC DNA]</scope>
</reference>
<evidence type="ECO:0000313" key="1">
    <source>
        <dbReference type="EMBL" id="EUB55349.1"/>
    </source>
</evidence>
<dbReference type="Proteomes" id="UP000019149">
    <property type="component" value="Unassembled WGS sequence"/>
</dbReference>
<dbReference type="EMBL" id="APAU02000167">
    <property type="protein sequence ID" value="EUB55349.1"/>
    <property type="molecule type" value="Genomic_DNA"/>
</dbReference>
<name>W6UPL0_ECHGR</name>
<keyword evidence="2" id="KW-1185">Reference proteome</keyword>
<dbReference type="AlphaFoldDB" id="W6UPL0"/>
<organism evidence="1 2">
    <name type="scientific">Echinococcus granulosus</name>
    <name type="common">Hydatid tapeworm</name>
    <dbReference type="NCBI Taxonomy" id="6210"/>
    <lineage>
        <taxon>Eukaryota</taxon>
        <taxon>Metazoa</taxon>
        <taxon>Spiralia</taxon>
        <taxon>Lophotrochozoa</taxon>
        <taxon>Platyhelminthes</taxon>
        <taxon>Cestoda</taxon>
        <taxon>Eucestoda</taxon>
        <taxon>Cyclophyllidea</taxon>
        <taxon>Taeniidae</taxon>
        <taxon>Echinococcus</taxon>
        <taxon>Echinococcus granulosus group</taxon>
    </lineage>
</organism>
<comment type="caution">
    <text evidence="1">The sequence shown here is derived from an EMBL/GenBank/DDBJ whole genome shotgun (WGS) entry which is preliminary data.</text>
</comment>
<dbReference type="CTD" id="36345501"/>
<proteinExistence type="predicted"/>
<sequence>MHNDAGGLFHRYVRAEVDRAVVNSASLRKAIKHHQRDLQGSAHNVSCASEVSASITRSQPQTALYDKVLIERYPNDPDASAAVQQVTNKGFRYFQELELEYHIGVAYEEGVLDAGACAQV</sequence>
<dbReference type="RefSeq" id="XP_024346545.1">
    <property type="nucleotide sequence ID" value="XM_024499035.1"/>
</dbReference>
<protein>
    <submittedName>
        <fullName evidence="1">Uncharacterized protein</fullName>
    </submittedName>
</protein>
<evidence type="ECO:0000313" key="2">
    <source>
        <dbReference type="Proteomes" id="UP000019149"/>
    </source>
</evidence>
<dbReference type="GeneID" id="36345501"/>
<gene>
    <name evidence="1" type="ORF">EGR_09786</name>
</gene>